<evidence type="ECO:0000313" key="4">
    <source>
        <dbReference type="Proteomes" id="UP000189670"/>
    </source>
</evidence>
<name>A0A1V1NZI8_9BACT</name>
<feature type="domain" description="TIR" evidence="2">
    <location>
        <begin position="2"/>
        <end position="72"/>
    </location>
</feature>
<dbReference type="GO" id="GO:0007165">
    <property type="term" value="P:signal transduction"/>
    <property type="evidence" value="ECO:0007669"/>
    <property type="project" value="InterPro"/>
</dbReference>
<dbReference type="AlphaFoldDB" id="A0A1V1NZI8"/>
<accession>A0A1V1NZI8</accession>
<dbReference type="Gene3D" id="3.40.50.10140">
    <property type="entry name" value="Toll/interleukin-1 receptor homology (TIR) domain"/>
    <property type="match status" value="1"/>
</dbReference>
<dbReference type="InterPro" id="IPR027417">
    <property type="entry name" value="P-loop_NTPase"/>
</dbReference>
<dbReference type="PRINTS" id="PR00364">
    <property type="entry name" value="DISEASERSIST"/>
</dbReference>
<evidence type="ECO:0000313" key="3">
    <source>
        <dbReference type="EMBL" id="ETR67964.1"/>
    </source>
</evidence>
<dbReference type="SUPFAM" id="SSF48452">
    <property type="entry name" value="TPR-like"/>
    <property type="match status" value="1"/>
</dbReference>
<dbReference type="Gene3D" id="3.40.50.300">
    <property type="entry name" value="P-loop containing nucleotide triphosphate hydrolases"/>
    <property type="match status" value="1"/>
</dbReference>
<dbReference type="Proteomes" id="UP000189670">
    <property type="component" value="Unassembled WGS sequence"/>
</dbReference>
<dbReference type="SUPFAM" id="SSF52540">
    <property type="entry name" value="P-loop containing nucleoside triphosphate hydrolases"/>
    <property type="match status" value="1"/>
</dbReference>
<dbReference type="Pfam" id="PF13424">
    <property type="entry name" value="TPR_12"/>
    <property type="match status" value="1"/>
</dbReference>
<sequence>MALEKGLDQADFLVIVLSPHYIESEWGKLEYTTTMLDDPNNVKRKMKPLLLTHCDIPRFLKPIQLIDVSSSALFEQHYPTICSQLGGQVVKEIHALDRSLLPPIQQLPKTHHMPFRSLGNRFIGRVSDIWQIHDILQNKQTAVIEGVGIIMGTGGLGKTQTAVEYVHRLGYQYPGGVFWINAEQGLSEMVNDIKQTAHMDLDPKLDDKAQLVQIWQIMSQWGKVLIVLDNFLETEPLQPWLPPSSSIHTLVTTRRRDLAYARLALACMNHQEGLALLNSDQRQFGEAAYGLVDLLGGLPLALELTRHFLNLRPKVSIEQLIHDIQAKSQLAALSIFAKKYADDMPTGHNKEVAATFQMSLDLVSDASMPVLQVMSMLDATPVPLRLIQPILYQDESDSCLDDPLDDAISELKRLSLIELDQDNDPFMHRLISGFIQSTFSDADLFEKVVAAVKTEMARTDNESDSAAYKELEKIVPHAVVLCSSELMGYAYKISIFSSLQGHHSKWGRYQLSKHYGRMALDLSESNYEPGHSEIAKHQSNLALMLKDLGQLEEARDLLRMALSSDQKSFEPGHPSIARSQLNLGGVLADLGQTDDAQPLFQAAYDSFFALLGQDHPQTKIAKFYVDKYC</sequence>
<dbReference type="Pfam" id="PF00931">
    <property type="entry name" value="NB-ARC"/>
    <property type="match status" value="1"/>
</dbReference>
<dbReference type="PANTHER" id="PTHR22845:SF5">
    <property type="entry name" value="APOPTOTIC PROTEASE-ACTIVATING FACTOR 1"/>
    <property type="match status" value="1"/>
</dbReference>
<feature type="domain" description="NB-ARC" evidence="1">
    <location>
        <begin position="147"/>
        <end position="264"/>
    </location>
</feature>
<comment type="caution">
    <text evidence="3">The sequence shown here is derived from an EMBL/GenBank/DDBJ whole genome shotgun (WGS) entry which is preliminary data.</text>
</comment>
<dbReference type="Pfam" id="PF13676">
    <property type="entry name" value="TIR_2"/>
    <property type="match status" value="1"/>
</dbReference>
<dbReference type="GO" id="GO:0043531">
    <property type="term" value="F:ADP binding"/>
    <property type="evidence" value="ECO:0007669"/>
    <property type="project" value="InterPro"/>
</dbReference>
<dbReference type="InterPro" id="IPR035897">
    <property type="entry name" value="Toll_tir_struct_dom_sf"/>
</dbReference>
<dbReference type="SUPFAM" id="SSF52200">
    <property type="entry name" value="Toll/Interleukin receptor TIR domain"/>
    <property type="match status" value="1"/>
</dbReference>
<dbReference type="PANTHER" id="PTHR22845">
    <property type="entry name" value="APOPTOTIC PROTEASE-ACTIVATING FACTOR 1"/>
    <property type="match status" value="1"/>
</dbReference>
<dbReference type="InterPro" id="IPR011990">
    <property type="entry name" value="TPR-like_helical_dom_sf"/>
</dbReference>
<dbReference type="Gene3D" id="1.25.40.10">
    <property type="entry name" value="Tetratricopeptide repeat domain"/>
    <property type="match status" value="1"/>
</dbReference>
<evidence type="ECO:0000259" key="1">
    <source>
        <dbReference type="Pfam" id="PF00931"/>
    </source>
</evidence>
<organism evidence="3 4">
    <name type="scientific">Candidatus Magnetoglobus multicellularis str. Araruama</name>
    <dbReference type="NCBI Taxonomy" id="890399"/>
    <lineage>
        <taxon>Bacteria</taxon>
        <taxon>Pseudomonadati</taxon>
        <taxon>Thermodesulfobacteriota</taxon>
        <taxon>Desulfobacteria</taxon>
        <taxon>Desulfobacterales</taxon>
        <taxon>Desulfobacteraceae</taxon>
        <taxon>Candidatus Magnetoglobus</taxon>
    </lineage>
</organism>
<dbReference type="InterPro" id="IPR002182">
    <property type="entry name" value="NB-ARC"/>
</dbReference>
<proteinExistence type="predicted"/>
<protein>
    <recommendedName>
        <fullName evidence="5">TIR domain-containing protein</fullName>
    </recommendedName>
</protein>
<evidence type="ECO:0000259" key="2">
    <source>
        <dbReference type="Pfam" id="PF13676"/>
    </source>
</evidence>
<dbReference type="GO" id="GO:0005829">
    <property type="term" value="C:cytosol"/>
    <property type="evidence" value="ECO:0007669"/>
    <property type="project" value="UniProtKB-ARBA"/>
</dbReference>
<dbReference type="EMBL" id="ATBP01001141">
    <property type="protein sequence ID" value="ETR67964.1"/>
    <property type="molecule type" value="Genomic_DNA"/>
</dbReference>
<dbReference type="InterPro" id="IPR000157">
    <property type="entry name" value="TIR_dom"/>
</dbReference>
<gene>
    <name evidence="3" type="ORF">OMM_04850</name>
</gene>
<evidence type="ECO:0008006" key="5">
    <source>
        <dbReference type="Google" id="ProtNLM"/>
    </source>
</evidence>
<reference evidence="4" key="1">
    <citation type="submission" date="2012-11" db="EMBL/GenBank/DDBJ databases">
        <authorList>
            <person name="Lucero-Rivera Y.E."/>
            <person name="Tovar-Ramirez D."/>
        </authorList>
    </citation>
    <scope>NUCLEOTIDE SEQUENCE [LARGE SCALE GENOMIC DNA]</scope>
    <source>
        <strain evidence="4">Araruama</strain>
    </source>
</reference>